<dbReference type="GO" id="GO:0043165">
    <property type="term" value="P:Gram-negative-bacterium-type cell outer membrane assembly"/>
    <property type="evidence" value="ECO:0007669"/>
    <property type="project" value="UniProtKB-UniRule"/>
</dbReference>
<evidence type="ECO:0000313" key="7">
    <source>
        <dbReference type="EMBL" id="MCP8900186.1"/>
    </source>
</evidence>
<dbReference type="GO" id="GO:0005886">
    <property type="term" value="C:plasma membrane"/>
    <property type="evidence" value="ECO:0007669"/>
    <property type="project" value="UniProtKB-SubCell"/>
</dbReference>
<sequence>MRTRQPKPWIIVVGFCIALGYGALHFTPRDLALSDAPVQPKQTLPETYILGMIDRSFDDDGRLSYTLEAEQVTYFEQGQGTDGTLTKPKVLFLSEKTTPWNLEADKGHVYSGNNTVILNDNVVAYSRSDDHGELTLLTETLNIDTDKQYAHTDKPVTMRSARSNTQAVGLKADLQEGRMELLSEVRGRYEP</sequence>
<gene>
    <name evidence="6 7" type="primary">lptC</name>
    <name evidence="7" type="ORF">M6D89_12830</name>
</gene>
<dbReference type="Gene3D" id="2.60.450.10">
    <property type="entry name" value="Lipopolysaccharide (LPS) transport protein A like domain"/>
    <property type="match status" value="1"/>
</dbReference>
<evidence type="ECO:0000256" key="4">
    <source>
        <dbReference type="ARBA" id="ARBA00022989"/>
    </source>
</evidence>
<evidence type="ECO:0000256" key="3">
    <source>
        <dbReference type="ARBA" id="ARBA00022692"/>
    </source>
</evidence>
<evidence type="ECO:0000313" key="8">
    <source>
        <dbReference type="Proteomes" id="UP001139319"/>
    </source>
</evidence>
<comment type="function">
    <text evidence="6">Involved in the assembly of lipopolysaccharide (LPS). Required for the translocation of LPS from the inner membrane to the outer membrane. Facilitates the transfer of LPS from the inner membrane to the periplasmic protein LptA. Could be a docking site for LptA.</text>
</comment>
<dbReference type="InterPro" id="IPR052363">
    <property type="entry name" value="LPS_export_LptC"/>
</dbReference>
<dbReference type="GO" id="GO:0030288">
    <property type="term" value="C:outer membrane-bounded periplasmic space"/>
    <property type="evidence" value="ECO:0007669"/>
    <property type="project" value="TreeGrafter"/>
</dbReference>
<dbReference type="Pfam" id="PF06835">
    <property type="entry name" value="LptC"/>
    <property type="match status" value="1"/>
</dbReference>
<evidence type="ECO:0000256" key="2">
    <source>
        <dbReference type="ARBA" id="ARBA00022519"/>
    </source>
</evidence>
<accession>A0A9X2I570</accession>
<dbReference type="PANTHER" id="PTHR37481">
    <property type="entry name" value="LIPOPOLYSACCHARIDE EXPORT SYSTEM PROTEIN LPTC"/>
    <property type="match status" value="1"/>
</dbReference>
<keyword evidence="1 6" id="KW-1003">Cell membrane</keyword>
<dbReference type="NCBIfam" id="TIGR04409">
    <property type="entry name" value="LptC_YrbK"/>
    <property type="match status" value="1"/>
</dbReference>
<keyword evidence="2 6" id="KW-0997">Cell inner membrane</keyword>
<dbReference type="RefSeq" id="WP_253968479.1">
    <property type="nucleotide sequence ID" value="NZ_JAMFTH010000004.1"/>
</dbReference>
<name>A0A9X2I570_9GAMM</name>
<comment type="similarity">
    <text evidence="6">Belongs to the LptC family.</text>
</comment>
<proteinExistence type="inferred from homology"/>
<feature type="transmembrane region" description="Helical" evidence="6">
    <location>
        <begin position="9"/>
        <end position="27"/>
    </location>
</feature>
<dbReference type="Proteomes" id="UP001139319">
    <property type="component" value="Unassembled WGS sequence"/>
</dbReference>
<dbReference type="HAMAP" id="MF_01915">
    <property type="entry name" value="LPS_assembly_LptC"/>
    <property type="match status" value="1"/>
</dbReference>
<reference evidence="7" key="2">
    <citation type="submission" date="2023-01" db="EMBL/GenBank/DDBJ databases">
        <title>Gilvimarinus xylanilyticus HB14 isolated from Caulerpa lentillifera aquaculture base in Hainan, China.</title>
        <authorList>
            <person name="Zhang Y.-J."/>
        </authorList>
    </citation>
    <scope>NUCLEOTIDE SEQUENCE</scope>
    <source>
        <strain evidence="7">HB14</strain>
    </source>
</reference>
<keyword evidence="5 6" id="KW-0472">Membrane</keyword>
<dbReference type="EMBL" id="JAMFTH010000004">
    <property type="protein sequence ID" value="MCP8900186.1"/>
    <property type="molecule type" value="Genomic_DNA"/>
</dbReference>
<dbReference type="AlphaFoldDB" id="A0A9X2I570"/>
<comment type="subunit">
    <text evidence="6">Component of the lipopolysaccharide transport and assembly complex. Interacts with LptA and the LptBFG transporter complex.</text>
</comment>
<dbReference type="InterPro" id="IPR010664">
    <property type="entry name" value="LipoPS_assembly_LptC-rel"/>
</dbReference>
<keyword evidence="8" id="KW-1185">Reference proteome</keyword>
<comment type="caution">
    <text evidence="7">The sequence shown here is derived from an EMBL/GenBank/DDBJ whole genome shotgun (WGS) entry which is preliminary data.</text>
</comment>
<dbReference type="GO" id="GO:0015221">
    <property type="term" value="F:lipopolysaccharide transmembrane transporter activity"/>
    <property type="evidence" value="ECO:0007669"/>
    <property type="project" value="InterPro"/>
</dbReference>
<dbReference type="PANTHER" id="PTHR37481:SF1">
    <property type="entry name" value="LIPOPOLYSACCHARIDE EXPORT SYSTEM PROTEIN LPTC"/>
    <property type="match status" value="1"/>
</dbReference>
<evidence type="ECO:0000256" key="5">
    <source>
        <dbReference type="ARBA" id="ARBA00023136"/>
    </source>
</evidence>
<comment type="subcellular location">
    <subcellularLocation>
        <location evidence="6">Cell inner membrane</location>
        <topology evidence="6">Single-pass membrane protein</topology>
    </subcellularLocation>
</comment>
<keyword evidence="4 6" id="KW-1133">Transmembrane helix</keyword>
<reference evidence="7" key="1">
    <citation type="submission" date="2022-05" db="EMBL/GenBank/DDBJ databases">
        <authorList>
            <person name="Sun H.-N."/>
        </authorList>
    </citation>
    <scope>NUCLEOTIDE SEQUENCE</scope>
    <source>
        <strain evidence="7">HB14</strain>
    </source>
</reference>
<keyword evidence="3 6" id="KW-0812">Transmembrane</keyword>
<organism evidence="7 8">
    <name type="scientific">Gilvimarinus xylanilyticus</name>
    <dbReference type="NCBI Taxonomy" id="2944139"/>
    <lineage>
        <taxon>Bacteria</taxon>
        <taxon>Pseudomonadati</taxon>
        <taxon>Pseudomonadota</taxon>
        <taxon>Gammaproteobacteria</taxon>
        <taxon>Cellvibrionales</taxon>
        <taxon>Cellvibrionaceae</taxon>
        <taxon>Gilvimarinus</taxon>
    </lineage>
</organism>
<dbReference type="InterPro" id="IPR026265">
    <property type="entry name" value="LptC"/>
</dbReference>
<evidence type="ECO:0000256" key="1">
    <source>
        <dbReference type="ARBA" id="ARBA00022475"/>
    </source>
</evidence>
<dbReference type="GO" id="GO:0017089">
    <property type="term" value="F:glycolipid transfer activity"/>
    <property type="evidence" value="ECO:0007669"/>
    <property type="project" value="TreeGrafter"/>
</dbReference>
<evidence type="ECO:0000256" key="6">
    <source>
        <dbReference type="HAMAP-Rule" id="MF_01915"/>
    </source>
</evidence>
<protein>
    <recommendedName>
        <fullName evidence="6">Lipopolysaccharide export system protein LptC</fullName>
    </recommendedName>
</protein>